<evidence type="ECO:0000313" key="2">
    <source>
        <dbReference type="Proteomes" id="UP001570071"/>
    </source>
</evidence>
<sequence length="56" mass="6301">MADNIRLEQAKALGFDSIESMEDHQLWLDSQKANKQEWIAAVSKAEQAGSNVIDIR</sequence>
<name>A0ABV4MR88_9VIBR</name>
<evidence type="ECO:0000313" key="1">
    <source>
        <dbReference type="EMBL" id="MEZ8719654.1"/>
    </source>
</evidence>
<accession>A0ABV4MR88</accession>
<dbReference type="RefSeq" id="WP_269336769.1">
    <property type="nucleotide sequence ID" value="NZ_JBFSSG010000001.1"/>
</dbReference>
<proteinExistence type="predicted"/>
<organism evidence="1 2">
    <name type="scientific">Vibrio pomeroyi</name>
    <dbReference type="NCBI Taxonomy" id="198832"/>
    <lineage>
        <taxon>Bacteria</taxon>
        <taxon>Pseudomonadati</taxon>
        <taxon>Pseudomonadota</taxon>
        <taxon>Gammaproteobacteria</taxon>
        <taxon>Vibrionales</taxon>
        <taxon>Vibrionaceae</taxon>
        <taxon>Vibrio</taxon>
    </lineage>
</organism>
<comment type="caution">
    <text evidence="1">The sequence shown here is derived from an EMBL/GenBank/DDBJ whole genome shotgun (WGS) entry which is preliminary data.</text>
</comment>
<dbReference type="EMBL" id="JBFSSG010000001">
    <property type="protein sequence ID" value="MEZ8719654.1"/>
    <property type="molecule type" value="Genomic_DNA"/>
</dbReference>
<dbReference type="Proteomes" id="UP001570071">
    <property type="component" value="Unassembled WGS sequence"/>
</dbReference>
<reference evidence="1 2" key="1">
    <citation type="journal article" date="2024" name="ISME J.">
        <title>Tailless and filamentous prophages are predominant in marine Vibrio.</title>
        <authorList>
            <person name="Steensen K."/>
            <person name="Seneca J."/>
            <person name="Bartlau N."/>
            <person name="Yu X.A."/>
            <person name="Hussain F.A."/>
            <person name="Polz M.F."/>
        </authorList>
    </citation>
    <scope>NUCLEOTIDE SEQUENCE [LARGE SCALE GENOMIC DNA]</scope>
    <source>
        <strain evidence="1 2">10N.239.312.F12</strain>
    </source>
</reference>
<protein>
    <submittedName>
        <fullName evidence="1">Uncharacterized protein</fullName>
    </submittedName>
</protein>
<gene>
    <name evidence="1" type="ORF">AB6D66_01150</name>
</gene>
<keyword evidence="2" id="KW-1185">Reference proteome</keyword>